<evidence type="ECO:0000256" key="5">
    <source>
        <dbReference type="ARBA" id="ARBA00022630"/>
    </source>
</evidence>
<dbReference type="EMBL" id="FTMD01000009">
    <property type="protein sequence ID" value="SIR05084.1"/>
    <property type="molecule type" value="Genomic_DNA"/>
</dbReference>
<name>A0A1N6XRX3_9RHOO</name>
<keyword evidence="6" id="KW-0274">FAD</keyword>
<dbReference type="SUPFAM" id="SSF51905">
    <property type="entry name" value="FAD/NAD(P)-binding domain"/>
    <property type="match status" value="1"/>
</dbReference>
<gene>
    <name evidence="11" type="ORF">SAMN05421829_10998</name>
</gene>
<evidence type="ECO:0000256" key="1">
    <source>
        <dbReference type="ARBA" id="ARBA00001974"/>
    </source>
</evidence>
<organism evidence="11 12">
    <name type="scientific">Aromatoleum tolulyticum</name>
    <dbReference type="NCBI Taxonomy" id="34027"/>
    <lineage>
        <taxon>Bacteria</taxon>
        <taxon>Pseudomonadati</taxon>
        <taxon>Pseudomonadota</taxon>
        <taxon>Betaproteobacteria</taxon>
        <taxon>Rhodocyclales</taxon>
        <taxon>Rhodocyclaceae</taxon>
        <taxon>Aromatoleum</taxon>
    </lineage>
</organism>
<dbReference type="Gene3D" id="3.30.390.120">
    <property type="match status" value="1"/>
</dbReference>
<sequence length="390" mass="40710">MTHPLVIAGSGLAGYNLAREFRKLDRDTPLMILSRDAAGFYSKPMLSNALSANRTAESLVMKSADKMAGEVLATIRPQVEIASIEAANRIAVLTSGERIAYRDLVLAIGADPIRLPIGGDGAADILSVNDLDDFARFAARLDGATRVVVLGAGLIGCEFANDMLARRIAPTVIDIAAWPLGRLLPEAAAAWFRQQLEAAGVTFRMKISATTVERNGDAYRVTLDDGSVLDADLVLSAVGLRPRTALASAAGLTVNRGIRVDRLLATSDAHIHALGDCAEVEGLVLPFVMPIMHQARALAATLAGKPTPVAYPAMPVVVKTPACPTVVCPPAANAEGSWQIQPQPDGEGGLEGGVEAQFLAPDGTLLGFALLGAATARKQALTTRTPAALG</sequence>
<dbReference type="RefSeq" id="WP_076602826.1">
    <property type="nucleotide sequence ID" value="NZ_FTMD01000009.1"/>
</dbReference>
<dbReference type="InterPro" id="IPR036188">
    <property type="entry name" value="FAD/NAD-bd_sf"/>
</dbReference>
<keyword evidence="8" id="KW-0520">NAD</keyword>
<evidence type="ECO:0000256" key="2">
    <source>
        <dbReference type="ARBA" id="ARBA00004496"/>
    </source>
</evidence>
<evidence type="ECO:0000259" key="10">
    <source>
        <dbReference type="Pfam" id="PF18113"/>
    </source>
</evidence>
<dbReference type="Pfam" id="PF07992">
    <property type="entry name" value="Pyr_redox_2"/>
    <property type="match status" value="1"/>
</dbReference>
<dbReference type="PANTHER" id="PTHR43429:SF3">
    <property type="entry name" value="NITRITE REDUCTASE [NAD(P)H]"/>
    <property type="match status" value="1"/>
</dbReference>
<dbReference type="GO" id="GO:0005737">
    <property type="term" value="C:cytoplasm"/>
    <property type="evidence" value="ECO:0007669"/>
    <property type="project" value="UniProtKB-SubCell"/>
</dbReference>
<dbReference type="PRINTS" id="PR00368">
    <property type="entry name" value="FADPNR"/>
</dbReference>
<feature type="domain" description="Rubredoxin binding" evidence="10">
    <location>
        <begin position="308"/>
        <end position="383"/>
    </location>
</feature>
<evidence type="ECO:0000313" key="11">
    <source>
        <dbReference type="EMBL" id="SIR05084.1"/>
    </source>
</evidence>
<evidence type="ECO:0000256" key="8">
    <source>
        <dbReference type="ARBA" id="ARBA00023027"/>
    </source>
</evidence>
<accession>A0A1N6XRX3</accession>
<comment type="cofactor">
    <cofactor evidence="1">
        <name>FAD</name>
        <dbReference type="ChEBI" id="CHEBI:57692"/>
    </cofactor>
</comment>
<evidence type="ECO:0000256" key="7">
    <source>
        <dbReference type="ARBA" id="ARBA00023002"/>
    </source>
</evidence>
<reference evidence="12" key="1">
    <citation type="submission" date="2017-01" db="EMBL/GenBank/DDBJ databases">
        <authorList>
            <person name="Varghese N."/>
            <person name="Submissions S."/>
        </authorList>
    </citation>
    <scope>NUCLEOTIDE SEQUENCE [LARGE SCALE GENOMIC DNA]</scope>
    <source>
        <strain evidence="12">ATCC 51758</strain>
    </source>
</reference>
<dbReference type="PANTHER" id="PTHR43429">
    <property type="entry name" value="PYRIDINE NUCLEOTIDE-DISULFIDE OXIDOREDUCTASE DOMAIN-CONTAINING"/>
    <property type="match status" value="1"/>
</dbReference>
<dbReference type="Proteomes" id="UP000186819">
    <property type="component" value="Unassembled WGS sequence"/>
</dbReference>
<evidence type="ECO:0000313" key="12">
    <source>
        <dbReference type="Proteomes" id="UP000186819"/>
    </source>
</evidence>
<dbReference type="InterPro" id="IPR041364">
    <property type="entry name" value="Rbx-bd"/>
</dbReference>
<dbReference type="PRINTS" id="PR00411">
    <property type="entry name" value="PNDRDTASEI"/>
</dbReference>
<proteinExistence type="inferred from homology"/>
<keyword evidence="5" id="KW-0285">Flavoprotein</keyword>
<keyword evidence="7" id="KW-0560">Oxidoreductase</keyword>
<evidence type="ECO:0000256" key="4">
    <source>
        <dbReference type="ARBA" id="ARBA00022490"/>
    </source>
</evidence>
<dbReference type="OrthoDB" id="9769238at2"/>
<dbReference type="Gene3D" id="3.50.50.60">
    <property type="entry name" value="FAD/NAD(P)-binding domain"/>
    <property type="match status" value="2"/>
</dbReference>
<dbReference type="Pfam" id="PF18113">
    <property type="entry name" value="Rbx_binding"/>
    <property type="match status" value="1"/>
</dbReference>
<comment type="subcellular location">
    <subcellularLocation>
        <location evidence="2">Cytoplasm</location>
    </subcellularLocation>
</comment>
<evidence type="ECO:0000256" key="6">
    <source>
        <dbReference type="ARBA" id="ARBA00022827"/>
    </source>
</evidence>
<feature type="domain" description="FAD/NAD(P)-binding" evidence="9">
    <location>
        <begin position="5"/>
        <end position="282"/>
    </location>
</feature>
<keyword evidence="12" id="KW-1185">Reference proteome</keyword>
<dbReference type="AlphaFoldDB" id="A0A1N6XRX3"/>
<evidence type="ECO:0000256" key="3">
    <source>
        <dbReference type="ARBA" id="ARBA00006442"/>
    </source>
</evidence>
<dbReference type="InterPro" id="IPR050260">
    <property type="entry name" value="FAD-bd_OxRdtase"/>
</dbReference>
<comment type="similarity">
    <text evidence="3">Belongs to the FAD-dependent oxidoreductase family.</text>
</comment>
<dbReference type="InterPro" id="IPR023753">
    <property type="entry name" value="FAD/NAD-binding_dom"/>
</dbReference>
<evidence type="ECO:0000259" key="9">
    <source>
        <dbReference type="Pfam" id="PF07992"/>
    </source>
</evidence>
<protein>
    <submittedName>
        <fullName evidence="11">Rubredoxin-NAD+ reductase</fullName>
    </submittedName>
</protein>
<dbReference type="STRING" id="34027.SAMN05421829_10998"/>
<dbReference type="GO" id="GO:0016491">
    <property type="term" value="F:oxidoreductase activity"/>
    <property type="evidence" value="ECO:0007669"/>
    <property type="project" value="UniProtKB-KW"/>
</dbReference>
<keyword evidence="4" id="KW-0963">Cytoplasm</keyword>